<name>A0A1V0S8P5_9VIRU</name>
<accession>A0A1V0S8P5</accession>
<proteinExistence type="predicted"/>
<evidence type="ECO:0000313" key="1">
    <source>
        <dbReference type="EMBL" id="ARF08008.1"/>
    </source>
</evidence>
<reference evidence="1" key="1">
    <citation type="journal article" date="2017" name="Science">
        <title>Giant viruses with an expanded complement of translation system components.</title>
        <authorList>
            <person name="Schulz F."/>
            <person name="Yutin N."/>
            <person name="Ivanova N.N."/>
            <person name="Ortega D.R."/>
            <person name="Lee T.K."/>
            <person name="Vierheilig J."/>
            <person name="Daims H."/>
            <person name="Horn M."/>
            <person name="Wagner M."/>
            <person name="Jensen G.J."/>
            <person name="Kyrpides N.C."/>
            <person name="Koonin E.V."/>
            <person name="Woyke T."/>
        </authorList>
    </citation>
    <scope>NUCLEOTIDE SEQUENCE</scope>
    <source>
        <strain evidence="1">CTV1</strain>
    </source>
</reference>
<dbReference type="EMBL" id="KY684083">
    <property type="protein sequence ID" value="ARF08008.1"/>
    <property type="molecule type" value="Genomic_DNA"/>
</dbReference>
<organism evidence="1">
    <name type="scientific">Catovirus CTV1</name>
    <dbReference type="NCBI Taxonomy" id="1977631"/>
    <lineage>
        <taxon>Viruses</taxon>
        <taxon>Varidnaviria</taxon>
        <taxon>Bamfordvirae</taxon>
        <taxon>Nucleocytoviricota</taxon>
        <taxon>Megaviricetes</taxon>
        <taxon>Imitervirales</taxon>
        <taxon>Mimiviridae</taxon>
        <taxon>Klosneuvirinae</taxon>
        <taxon>Catovirus</taxon>
    </lineage>
</organism>
<sequence length="242" mass="28462">MDLININARGTIIQVEKSIMQQSDVIKAWIDTEMKASDNDNLYYLNYEPKIVHQLIDYLSGREVKLEKIKYIADELLVPIPVSYYILSRDALVSKFKPLMKEFYDLLKAKYSVDLFPNEFINYNYNKFIVDINDNYKRVSHDDTKSKYFYYVNDAFILTMTSFYLGYEFDVDKFYPVGPFYNVLLNSIISVKKSIPETFKIYKFLPEDAQFQNAIGIDHILFLKSPNNMVLGLLQISNMNKK</sequence>
<protein>
    <submittedName>
        <fullName evidence="1">Uncharacterized protein</fullName>
    </submittedName>
</protein>
<gene>
    <name evidence="1" type="ORF">Catovirus_1_58</name>
</gene>